<evidence type="ECO:0000259" key="2">
    <source>
        <dbReference type="PROSITE" id="PS50914"/>
    </source>
</evidence>
<dbReference type="PROSITE" id="PS51257">
    <property type="entry name" value="PROKAR_LIPOPROTEIN"/>
    <property type="match status" value="1"/>
</dbReference>
<dbReference type="PANTHER" id="PTHR34606:SF15">
    <property type="entry name" value="BON DOMAIN-CONTAINING PROTEIN"/>
    <property type="match status" value="1"/>
</dbReference>
<keyword evidence="1" id="KW-0732">Signal</keyword>
<dbReference type="PANTHER" id="PTHR34606">
    <property type="entry name" value="BON DOMAIN-CONTAINING PROTEIN"/>
    <property type="match status" value="1"/>
</dbReference>
<dbReference type="InterPro" id="IPR007055">
    <property type="entry name" value="BON_dom"/>
</dbReference>
<proteinExistence type="predicted"/>
<protein>
    <submittedName>
        <fullName evidence="3">BON domain-containing protein</fullName>
    </submittedName>
</protein>
<dbReference type="Gene3D" id="3.30.1340.30">
    <property type="match status" value="1"/>
</dbReference>
<comment type="caution">
    <text evidence="3">The sequence shown here is derived from an EMBL/GenBank/DDBJ whole genome shotgun (WGS) entry which is preliminary data.</text>
</comment>
<feature type="signal peptide" evidence="1">
    <location>
        <begin position="1"/>
        <end position="27"/>
    </location>
</feature>
<feature type="chain" id="PRO_5047408297" evidence="1">
    <location>
        <begin position="28"/>
        <end position="115"/>
    </location>
</feature>
<organism evidence="3 4">
    <name type="scientific">Frateuria flava</name>
    <dbReference type="NCBI Taxonomy" id="2821489"/>
    <lineage>
        <taxon>Bacteria</taxon>
        <taxon>Pseudomonadati</taxon>
        <taxon>Pseudomonadota</taxon>
        <taxon>Gammaproteobacteria</taxon>
        <taxon>Lysobacterales</taxon>
        <taxon>Rhodanobacteraceae</taxon>
        <taxon>Frateuria</taxon>
    </lineage>
</organism>
<reference evidence="3 4" key="1">
    <citation type="submission" date="2021-04" db="EMBL/GenBank/DDBJ databases">
        <authorList>
            <person name="Huq M.A."/>
        </authorList>
    </citation>
    <scope>NUCLEOTIDE SEQUENCE [LARGE SCALE GENOMIC DNA]</scope>
    <source>
        <strain evidence="3 4">MAH-13</strain>
    </source>
</reference>
<keyword evidence="4" id="KW-1185">Reference proteome</keyword>
<dbReference type="InterPro" id="IPR014004">
    <property type="entry name" value="Transpt-assoc_nodulatn_dom_bac"/>
</dbReference>
<name>A0ABS4DN75_9GAMM</name>
<accession>A0ABS4DN75</accession>
<dbReference type="Proteomes" id="UP000823790">
    <property type="component" value="Unassembled WGS sequence"/>
</dbReference>
<dbReference type="SMART" id="SM00749">
    <property type="entry name" value="BON"/>
    <property type="match status" value="1"/>
</dbReference>
<evidence type="ECO:0000256" key="1">
    <source>
        <dbReference type="SAM" id="SignalP"/>
    </source>
</evidence>
<sequence length="115" mass="11850">MKADSLSRMPRSALLGLALAVGAATMAAGCASVDQGVAGSTEPVSDTWITTKVKTDIATLKDIDATDISVETNNGVVTLSGSVDSAEKRDRVVTAVRNVEGVKDVDTSRLEITGQ</sequence>
<evidence type="ECO:0000313" key="4">
    <source>
        <dbReference type="Proteomes" id="UP000823790"/>
    </source>
</evidence>
<dbReference type="EMBL" id="JAGJRS010000018">
    <property type="protein sequence ID" value="MBP1474514.1"/>
    <property type="molecule type" value="Genomic_DNA"/>
</dbReference>
<dbReference type="InterPro" id="IPR051686">
    <property type="entry name" value="Lipoprotein_DolP"/>
</dbReference>
<gene>
    <name evidence="3" type="ORF">J7I44_09380</name>
</gene>
<feature type="domain" description="BON" evidence="2">
    <location>
        <begin position="45"/>
        <end position="114"/>
    </location>
</feature>
<dbReference type="Pfam" id="PF04972">
    <property type="entry name" value="BON"/>
    <property type="match status" value="1"/>
</dbReference>
<evidence type="ECO:0000313" key="3">
    <source>
        <dbReference type="EMBL" id="MBP1474514.1"/>
    </source>
</evidence>
<dbReference type="RefSeq" id="WP_209619419.1">
    <property type="nucleotide sequence ID" value="NZ_JAGJRS010000018.1"/>
</dbReference>
<dbReference type="PROSITE" id="PS50914">
    <property type="entry name" value="BON"/>
    <property type="match status" value="1"/>
</dbReference>